<dbReference type="GO" id="GO:0016787">
    <property type="term" value="F:hydrolase activity"/>
    <property type="evidence" value="ECO:0007669"/>
    <property type="project" value="InterPro"/>
</dbReference>
<dbReference type="PANTHER" id="PTHR17630:SF44">
    <property type="entry name" value="PROTEIN AIM2"/>
    <property type="match status" value="1"/>
</dbReference>
<evidence type="ECO:0000256" key="1">
    <source>
        <dbReference type="SAM" id="MobiDB-lite"/>
    </source>
</evidence>
<feature type="compositionally biased region" description="Low complexity" evidence="1">
    <location>
        <begin position="858"/>
        <end position="869"/>
    </location>
</feature>
<comment type="caution">
    <text evidence="3">The sequence shown here is derived from an EMBL/GenBank/DDBJ whole genome shotgun (WGS) entry which is preliminary data.</text>
</comment>
<dbReference type="Proteomes" id="UP001187682">
    <property type="component" value="Unassembled WGS sequence"/>
</dbReference>
<reference evidence="3" key="1">
    <citation type="submission" date="2018-03" db="EMBL/GenBank/DDBJ databases">
        <authorList>
            <person name="Guldener U."/>
        </authorList>
    </citation>
    <scope>NUCLEOTIDE SEQUENCE</scope>
</reference>
<evidence type="ECO:0000259" key="2">
    <source>
        <dbReference type="Pfam" id="PF01738"/>
    </source>
</evidence>
<organism evidence="3 4">
    <name type="scientific">Cephalotrichum gorgonifer</name>
    <dbReference type="NCBI Taxonomy" id="2041049"/>
    <lineage>
        <taxon>Eukaryota</taxon>
        <taxon>Fungi</taxon>
        <taxon>Dikarya</taxon>
        <taxon>Ascomycota</taxon>
        <taxon>Pezizomycotina</taxon>
        <taxon>Sordariomycetes</taxon>
        <taxon>Hypocreomycetidae</taxon>
        <taxon>Microascales</taxon>
        <taxon>Microascaceae</taxon>
        <taxon>Cephalotrichum</taxon>
    </lineage>
</organism>
<dbReference type="Pfam" id="PF01738">
    <property type="entry name" value="DLH"/>
    <property type="match status" value="1"/>
</dbReference>
<dbReference type="EMBL" id="ONZQ02000012">
    <property type="protein sequence ID" value="SPO05420.1"/>
    <property type="molecule type" value="Genomic_DNA"/>
</dbReference>
<feature type="compositionally biased region" description="Polar residues" evidence="1">
    <location>
        <begin position="870"/>
        <end position="892"/>
    </location>
</feature>
<dbReference type="SUPFAM" id="SSF53474">
    <property type="entry name" value="alpha/beta-Hydrolases"/>
    <property type="match status" value="1"/>
</dbReference>
<dbReference type="CDD" id="cd12148">
    <property type="entry name" value="fungal_TF_MHR"/>
    <property type="match status" value="1"/>
</dbReference>
<dbReference type="PANTHER" id="PTHR17630">
    <property type="entry name" value="DIENELACTONE HYDROLASE"/>
    <property type="match status" value="1"/>
</dbReference>
<sequence>MASGFPRQCCVQGFKHEGEPTGTMIRIGGKWDAYVATAQGQSKRKNTALLLMPDIMGVWTNIKLLADKFASHGYTCMVPDIFNSDALTLNDLVSLDIPKWVSEGSNGENPHTPKAIDPIVSAAIETLRADFQAGRVGSVGYCFGAKYAVRHLKSGIDVGYTAHPSFVAEEELAAIAGPLSIAAAEHDDIFTAENRHRSERILSKTAQPFQIFLYSNVAHGFAVRGDMKNKDQRLSKEQAFEQAIKCSYGPSNSGDDERHAIATSGGGADVAGRRGSDTQQTQLQLLQQLWQQRRDSGLAPTPDSTLSSLGGLVLSLQDQLHTLTSFIMEHHHPALDSRQVRDDFASMPAADKDAEADFALEARSSESTSSVSEVAKSVPEANSGVKRSTAPFYGPTSPEYSFNAARITMSRDDNQVPETIRRQSIPSLVEEMSDDDEDHCNTLVNDGDNPSFIAKISGPEPARLSRGLLRFSNLLSRKEAGRLLGVYQEIIGSIHPICDIESISKQLDRWYGPSPVIGDGRGFEKRDADELLVLGLALATALSAESVSMSDMASTIYGGLKDAVVAKLVAPVPTEKDVSITLMMGFYEYFNGWLRTAWRILVVLDRQWSAAAGLPPNFQMTDFDSAQPSATQNPYLKSMMTFTLMSHRFNEPISRVARGETCDDGDAFEVTVFQVEQWRRRTLENQNFTHALVWESAPESRPPSWTTMLYLRANAVRGILLRPFFLSSSTSVASKKIRPALELITDSVTTLSILDRATDTYRKQHPQFQHFLASSCALLFLVVAYAARNHAAPSIQEDLPHDYTETVRQNVRRSLALSVAYRESSSASRRLWKRLTALRESLMRLKILPQDEDLDIDNSSNNTTTNNNTGTLKSKPSNNTIGNSRGSNSSTRPVPVPAVGNNGGRPGATNDFLSFQFMNSSNLGTKETGGTYKSGTTQLDQGNMQYANLHGISHFDMPTGQAVAGSRNTEVPVPAGVEALEFSGADFLGNDNGLVDFFALDRQVGGGAAFFSEAGL</sequence>
<name>A0AAE8N350_9PEZI</name>
<evidence type="ECO:0000313" key="3">
    <source>
        <dbReference type="EMBL" id="SPO05420.1"/>
    </source>
</evidence>
<keyword evidence="4" id="KW-1185">Reference proteome</keyword>
<dbReference type="InterPro" id="IPR029058">
    <property type="entry name" value="AB_hydrolase_fold"/>
</dbReference>
<dbReference type="AlphaFoldDB" id="A0AAE8N350"/>
<gene>
    <name evidence="3" type="ORF">DNG_08107</name>
</gene>
<feature type="region of interest" description="Disordered" evidence="1">
    <location>
        <begin position="247"/>
        <end position="278"/>
    </location>
</feature>
<proteinExistence type="predicted"/>
<protein>
    <recommendedName>
        <fullName evidence="2">Dienelactone hydrolase domain-containing protein</fullName>
    </recommendedName>
</protein>
<dbReference type="Gene3D" id="3.40.50.1820">
    <property type="entry name" value="alpha/beta hydrolase"/>
    <property type="match status" value="1"/>
</dbReference>
<dbReference type="InterPro" id="IPR002925">
    <property type="entry name" value="Dienelactn_hydro"/>
</dbReference>
<feature type="domain" description="Dienelactone hydrolase" evidence="2">
    <location>
        <begin position="32"/>
        <end position="243"/>
    </location>
</feature>
<evidence type="ECO:0000313" key="4">
    <source>
        <dbReference type="Proteomes" id="UP001187682"/>
    </source>
</evidence>
<accession>A0AAE8N350</accession>
<feature type="region of interest" description="Disordered" evidence="1">
    <location>
        <begin position="853"/>
        <end position="911"/>
    </location>
</feature>